<protein>
    <submittedName>
        <fullName evidence="1">Uncharacterized protein</fullName>
    </submittedName>
</protein>
<evidence type="ECO:0000313" key="2">
    <source>
        <dbReference type="Proteomes" id="UP000051442"/>
    </source>
</evidence>
<organism evidence="1 2">
    <name type="scientific">Secundilactobacillus similis DSM 23365 = JCM 2765</name>
    <dbReference type="NCBI Taxonomy" id="1423804"/>
    <lineage>
        <taxon>Bacteria</taxon>
        <taxon>Bacillati</taxon>
        <taxon>Bacillota</taxon>
        <taxon>Bacilli</taxon>
        <taxon>Lactobacillales</taxon>
        <taxon>Lactobacillaceae</taxon>
        <taxon>Secundilactobacillus</taxon>
    </lineage>
</organism>
<evidence type="ECO:0000313" key="1">
    <source>
        <dbReference type="EMBL" id="KRN26342.1"/>
    </source>
</evidence>
<dbReference type="PATRIC" id="fig|1423804.4.peg.2436"/>
<comment type="caution">
    <text evidence="1">The sequence shown here is derived from an EMBL/GenBank/DDBJ whole genome shotgun (WGS) entry which is preliminary data.</text>
</comment>
<dbReference type="STRING" id="1423804.FD14_GL002244"/>
<dbReference type="AlphaFoldDB" id="A0A0R2FFE6"/>
<name>A0A0R2FFE6_9LACO</name>
<dbReference type="Proteomes" id="UP000051442">
    <property type="component" value="Unassembled WGS sequence"/>
</dbReference>
<dbReference type="RefSeq" id="WP_054736102.1">
    <property type="nucleotide sequence ID" value="NZ_AYZM01000036.1"/>
</dbReference>
<reference evidence="1 2" key="1">
    <citation type="journal article" date="2015" name="Genome Announc.">
        <title>Expanding the biotechnology potential of lactobacilli through comparative genomics of 213 strains and associated genera.</title>
        <authorList>
            <person name="Sun Z."/>
            <person name="Harris H.M."/>
            <person name="McCann A."/>
            <person name="Guo C."/>
            <person name="Argimon S."/>
            <person name="Zhang W."/>
            <person name="Yang X."/>
            <person name="Jeffery I.B."/>
            <person name="Cooney J.C."/>
            <person name="Kagawa T.F."/>
            <person name="Liu W."/>
            <person name="Song Y."/>
            <person name="Salvetti E."/>
            <person name="Wrobel A."/>
            <person name="Rasinkangas P."/>
            <person name="Parkhill J."/>
            <person name="Rea M.C."/>
            <person name="O'Sullivan O."/>
            <person name="Ritari J."/>
            <person name="Douillard F.P."/>
            <person name="Paul Ross R."/>
            <person name="Yang R."/>
            <person name="Briner A.E."/>
            <person name="Felis G.E."/>
            <person name="de Vos W.M."/>
            <person name="Barrangou R."/>
            <person name="Klaenhammer T.R."/>
            <person name="Caufield P.W."/>
            <person name="Cui Y."/>
            <person name="Zhang H."/>
            <person name="O'Toole P.W."/>
        </authorList>
    </citation>
    <scope>NUCLEOTIDE SEQUENCE [LARGE SCALE GENOMIC DNA]</scope>
    <source>
        <strain evidence="1 2">DSM 23365</strain>
    </source>
</reference>
<accession>A0A0R2FFE6</accession>
<dbReference type="OrthoDB" id="2302022at2"/>
<dbReference type="EMBL" id="AYZM01000036">
    <property type="protein sequence ID" value="KRN26342.1"/>
    <property type="molecule type" value="Genomic_DNA"/>
</dbReference>
<gene>
    <name evidence="1" type="ORF">FD14_GL002244</name>
</gene>
<proteinExistence type="predicted"/>
<keyword evidence="2" id="KW-1185">Reference proteome</keyword>
<sequence length="68" mass="7771">MSNRLEILTEYRLANHQLDELKLTECKQVQPTDQTVTIEPKYGRAMKDLSDKCANLNMILEAMAASED</sequence>